<evidence type="ECO:0000259" key="4">
    <source>
        <dbReference type="PROSITE" id="PS51186"/>
    </source>
</evidence>
<protein>
    <submittedName>
        <fullName evidence="5">Acetyltransferase (GNAT) family protein</fullName>
    </submittedName>
</protein>
<evidence type="ECO:0000256" key="2">
    <source>
        <dbReference type="ARBA" id="ARBA00022679"/>
    </source>
</evidence>
<dbReference type="Proteomes" id="UP000253426">
    <property type="component" value="Unassembled WGS sequence"/>
</dbReference>
<dbReference type="CDD" id="cd04301">
    <property type="entry name" value="NAT_SF"/>
    <property type="match status" value="1"/>
</dbReference>
<dbReference type="PANTHER" id="PTHR10545:SF29">
    <property type="entry name" value="GH14572P-RELATED"/>
    <property type="match status" value="1"/>
</dbReference>
<dbReference type="PROSITE" id="PS51186">
    <property type="entry name" value="GNAT"/>
    <property type="match status" value="1"/>
</dbReference>
<dbReference type="InterPro" id="IPR016181">
    <property type="entry name" value="Acyl_CoA_acyltransferase"/>
</dbReference>
<feature type="domain" description="N-acetyltransferase" evidence="4">
    <location>
        <begin position="7"/>
        <end position="169"/>
    </location>
</feature>
<gene>
    <name evidence="5" type="ORF">DES53_102570</name>
</gene>
<evidence type="ECO:0000256" key="3">
    <source>
        <dbReference type="ARBA" id="ARBA00023315"/>
    </source>
</evidence>
<comment type="caution">
    <text evidence="5">The sequence shown here is derived from an EMBL/GenBank/DDBJ whole genome shotgun (WGS) entry which is preliminary data.</text>
</comment>
<dbReference type="FunFam" id="3.40.630.30:FF:000064">
    <property type="entry name" value="GNAT family acetyltransferase"/>
    <property type="match status" value="1"/>
</dbReference>
<organism evidence="5 6">
    <name type="scientific">Roseimicrobium gellanilyticum</name>
    <dbReference type="NCBI Taxonomy" id="748857"/>
    <lineage>
        <taxon>Bacteria</taxon>
        <taxon>Pseudomonadati</taxon>
        <taxon>Verrucomicrobiota</taxon>
        <taxon>Verrucomicrobiia</taxon>
        <taxon>Verrucomicrobiales</taxon>
        <taxon>Verrucomicrobiaceae</taxon>
        <taxon>Roseimicrobium</taxon>
    </lineage>
</organism>
<evidence type="ECO:0000313" key="6">
    <source>
        <dbReference type="Proteomes" id="UP000253426"/>
    </source>
</evidence>
<name>A0A366HTD6_9BACT</name>
<dbReference type="OrthoDB" id="9792929at2"/>
<keyword evidence="6" id="KW-1185">Reference proteome</keyword>
<accession>A0A366HTD6</accession>
<dbReference type="EMBL" id="QNRR01000002">
    <property type="protein sequence ID" value="RBP46184.1"/>
    <property type="molecule type" value="Genomic_DNA"/>
</dbReference>
<keyword evidence="3" id="KW-0012">Acyltransferase</keyword>
<sequence>MTSPSSFQLRPATREDAPGLISLIIALAKFEELEPPDAEAQQRLVEHAFGERKYFEPWLAFAEGHPEPVAYAILFTTYSTFLAKPTLYLEDLFVLPEYRKQGIGGALLRKVVELADERGCGRVEWTALDWNVNAQQVYEQKVGARRMSEWYLYRMTLKEIAKYLGKSEPTEQA</sequence>
<dbReference type="InterPro" id="IPR051016">
    <property type="entry name" value="Diverse_Substrate_AcTransf"/>
</dbReference>
<evidence type="ECO:0000313" key="5">
    <source>
        <dbReference type="EMBL" id="RBP46184.1"/>
    </source>
</evidence>
<proteinExistence type="inferred from homology"/>
<dbReference type="InterPro" id="IPR000182">
    <property type="entry name" value="GNAT_dom"/>
</dbReference>
<dbReference type="GO" id="GO:0008080">
    <property type="term" value="F:N-acetyltransferase activity"/>
    <property type="evidence" value="ECO:0007669"/>
    <property type="project" value="TreeGrafter"/>
</dbReference>
<comment type="similarity">
    <text evidence="1">Belongs to the acetyltransferase family.</text>
</comment>
<dbReference type="AlphaFoldDB" id="A0A366HTD6"/>
<reference evidence="5 6" key="1">
    <citation type="submission" date="2018-06" db="EMBL/GenBank/DDBJ databases">
        <title>Genomic Encyclopedia of Type Strains, Phase IV (KMG-IV): sequencing the most valuable type-strain genomes for metagenomic binning, comparative biology and taxonomic classification.</title>
        <authorList>
            <person name="Goeker M."/>
        </authorList>
    </citation>
    <scope>NUCLEOTIDE SEQUENCE [LARGE SCALE GENOMIC DNA]</scope>
    <source>
        <strain evidence="5 6">DSM 25532</strain>
    </source>
</reference>
<keyword evidence="2 5" id="KW-0808">Transferase</keyword>
<dbReference type="SUPFAM" id="SSF55729">
    <property type="entry name" value="Acyl-CoA N-acyltransferases (Nat)"/>
    <property type="match status" value="1"/>
</dbReference>
<dbReference type="RefSeq" id="WP_113957715.1">
    <property type="nucleotide sequence ID" value="NZ_QNRR01000002.1"/>
</dbReference>
<dbReference type="Gene3D" id="3.40.630.30">
    <property type="match status" value="1"/>
</dbReference>
<evidence type="ECO:0000256" key="1">
    <source>
        <dbReference type="ARBA" id="ARBA00008694"/>
    </source>
</evidence>
<dbReference type="Pfam" id="PF00583">
    <property type="entry name" value="Acetyltransf_1"/>
    <property type="match status" value="1"/>
</dbReference>
<dbReference type="PANTHER" id="PTHR10545">
    <property type="entry name" value="DIAMINE N-ACETYLTRANSFERASE"/>
    <property type="match status" value="1"/>
</dbReference>